<name>I0IBT5_PHYMF</name>
<organism evidence="1 2">
    <name type="scientific">Phycisphaera mikurensis (strain NBRC 102666 / KCTC 22515 / FYK2301M01)</name>
    <dbReference type="NCBI Taxonomy" id="1142394"/>
    <lineage>
        <taxon>Bacteria</taxon>
        <taxon>Pseudomonadati</taxon>
        <taxon>Planctomycetota</taxon>
        <taxon>Phycisphaerae</taxon>
        <taxon>Phycisphaerales</taxon>
        <taxon>Phycisphaeraceae</taxon>
        <taxon>Phycisphaera</taxon>
    </lineage>
</organism>
<dbReference type="InterPro" id="IPR001969">
    <property type="entry name" value="Aspartic_peptidase_AS"/>
</dbReference>
<accession>I0IBT5</accession>
<evidence type="ECO:0008006" key="3">
    <source>
        <dbReference type="Google" id="ProtNLM"/>
    </source>
</evidence>
<dbReference type="AlphaFoldDB" id="I0IBT5"/>
<gene>
    <name evidence="1" type="ordered locus">PSMK_05640</name>
</gene>
<dbReference type="SUPFAM" id="SSF50630">
    <property type="entry name" value="Acid proteases"/>
    <property type="match status" value="1"/>
</dbReference>
<evidence type="ECO:0000313" key="1">
    <source>
        <dbReference type="EMBL" id="BAM02723.1"/>
    </source>
</evidence>
<dbReference type="OrthoDB" id="107347at2"/>
<sequence>MIPARHALQRPLRHPLLRDPWPLRRGRALRLAVAIGLSFAGIAGCAGPPAPAAERTPPGRIAVLADADAWTADAVIPLVERGAFRLARAEIDGRRAGLFLVDTGANRTVIAEGVAGRLGLERGAEVRASGVTGYSIHAEIDLPALRLAGGGGPAVELGTRTALGLSFHTLGPALRGGGGILGFTDLAGVPFTLKPARGGEPATLTLHRPAAFRPPAGATRHRLRRILGLPAVEATLAGRAGRPPVRVDLLLDTGASGGLSLPLDLLRRRPDLLSVPAAGAGLRRGVGGPGLTTQTWVRSLSTLGLTLRDVPTAFGPGPPGIRAGRGRVLGRLGQAVLRQAELTFDASRGWIWIRFAEPDARS</sequence>
<dbReference type="InterPro" id="IPR021109">
    <property type="entry name" value="Peptidase_aspartic_dom_sf"/>
</dbReference>
<dbReference type="RefSeq" id="WP_014435943.1">
    <property type="nucleotide sequence ID" value="NC_017080.1"/>
</dbReference>
<proteinExistence type="predicted"/>
<dbReference type="EMBL" id="AP012338">
    <property type="protein sequence ID" value="BAM02723.1"/>
    <property type="molecule type" value="Genomic_DNA"/>
</dbReference>
<dbReference type="GO" id="GO:0004190">
    <property type="term" value="F:aspartic-type endopeptidase activity"/>
    <property type="evidence" value="ECO:0007669"/>
    <property type="project" value="InterPro"/>
</dbReference>
<keyword evidence="2" id="KW-1185">Reference proteome</keyword>
<dbReference type="Gene3D" id="2.40.70.10">
    <property type="entry name" value="Acid Proteases"/>
    <property type="match status" value="1"/>
</dbReference>
<protein>
    <recommendedName>
        <fullName evidence="3">Peptidase A2 domain-containing protein</fullName>
    </recommendedName>
</protein>
<dbReference type="PROSITE" id="PS00141">
    <property type="entry name" value="ASP_PROTEASE"/>
    <property type="match status" value="1"/>
</dbReference>
<evidence type="ECO:0000313" key="2">
    <source>
        <dbReference type="Proteomes" id="UP000007881"/>
    </source>
</evidence>
<dbReference type="KEGG" id="phm:PSMK_05640"/>
<dbReference type="GO" id="GO:0006508">
    <property type="term" value="P:proteolysis"/>
    <property type="evidence" value="ECO:0007669"/>
    <property type="project" value="InterPro"/>
</dbReference>
<dbReference type="Pfam" id="PF13650">
    <property type="entry name" value="Asp_protease_2"/>
    <property type="match status" value="1"/>
</dbReference>
<dbReference type="HOGENOM" id="CLU_764735_0_0_0"/>
<reference evidence="1 2" key="1">
    <citation type="submission" date="2012-02" db="EMBL/GenBank/DDBJ databases">
        <title>Complete genome sequence of Phycisphaera mikurensis NBRC 102666.</title>
        <authorList>
            <person name="Ankai A."/>
            <person name="Hosoyama A."/>
            <person name="Terui Y."/>
            <person name="Sekine M."/>
            <person name="Fukai R."/>
            <person name="Kato Y."/>
            <person name="Nakamura S."/>
            <person name="Yamada-Narita S."/>
            <person name="Kawakoshi A."/>
            <person name="Fukunaga Y."/>
            <person name="Yamazaki S."/>
            <person name="Fujita N."/>
        </authorList>
    </citation>
    <scope>NUCLEOTIDE SEQUENCE [LARGE SCALE GENOMIC DNA]</scope>
    <source>
        <strain evidence="2">NBRC 102666 / KCTC 22515 / FYK2301M01</strain>
    </source>
</reference>
<dbReference type="Proteomes" id="UP000007881">
    <property type="component" value="Chromosome"/>
</dbReference>